<gene>
    <name evidence="2" type="ORF">DFH08DRAFT_989220</name>
</gene>
<feature type="compositionally biased region" description="Basic and acidic residues" evidence="1">
    <location>
        <begin position="21"/>
        <end position="31"/>
    </location>
</feature>
<dbReference type="Proteomes" id="UP001218218">
    <property type="component" value="Unassembled WGS sequence"/>
</dbReference>
<proteinExistence type="predicted"/>
<evidence type="ECO:0000313" key="2">
    <source>
        <dbReference type="EMBL" id="KAJ7302554.1"/>
    </source>
</evidence>
<feature type="region of interest" description="Disordered" evidence="1">
    <location>
        <begin position="1"/>
        <end position="77"/>
    </location>
</feature>
<reference evidence="2" key="1">
    <citation type="submission" date="2023-03" db="EMBL/GenBank/DDBJ databases">
        <title>Massive genome expansion in bonnet fungi (Mycena s.s.) driven by repeated elements and novel gene families across ecological guilds.</title>
        <authorList>
            <consortium name="Lawrence Berkeley National Laboratory"/>
            <person name="Harder C.B."/>
            <person name="Miyauchi S."/>
            <person name="Viragh M."/>
            <person name="Kuo A."/>
            <person name="Thoen E."/>
            <person name="Andreopoulos B."/>
            <person name="Lu D."/>
            <person name="Skrede I."/>
            <person name="Drula E."/>
            <person name="Henrissat B."/>
            <person name="Morin E."/>
            <person name="Kohler A."/>
            <person name="Barry K."/>
            <person name="LaButti K."/>
            <person name="Morin E."/>
            <person name="Salamov A."/>
            <person name="Lipzen A."/>
            <person name="Mereny Z."/>
            <person name="Hegedus B."/>
            <person name="Baldrian P."/>
            <person name="Stursova M."/>
            <person name="Weitz H."/>
            <person name="Taylor A."/>
            <person name="Grigoriev I.V."/>
            <person name="Nagy L.G."/>
            <person name="Martin F."/>
            <person name="Kauserud H."/>
        </authorList>
    </citation>
    <scope>NUCLEOTIDE SEQUENCE</scope>
    <source>
        <strain evidence="2">CBHHK002</strain>
    </source>
</reference>
<sequence>MEKSVEVEDSELNGRGRRRSRSLEEIDRTGDGDGDEVGVGSGRWADGDGSREEDRQWVRSRGWSRTPKQGCAHADDEGSCEVLYSGAAANTGAEAEYFWYLAPRLVRACSGGGPGKAGSGEQIPRRERPTDAQRTPPPLVEKPKDKTTGSKAARESAPRGEAEADRAAHAVHAYRASVAAGRLPPRELRSLECRVMRAGAARGSAESKAKCGGVCARRCDPEAKSLVVLHDAVNDTDDDAWGEKRGRGSPHSGTARCEQR</sequence>
<feature type="compositionally biased region" description="Basic and acidic residues" evidence="1">
    <location>
        <begin position="45"/>
        <end position="57"/>
    </location>
</feature>
<evidence type="ECO:0000313" key="3">
    <source>
        <dbReference type="Proteomes" id="UP001218218"/>
    </source>
</evidence>
<accession>A0AAD6Z063</accession>
<feature type="compositionally biased region" description="Basic and acidic residues" evidence="1">
    <location>
        <begin position="141"/>
        <end position="168"/>
    </location>
</feature>
<dbReference type="AlphaFoldDB" id="A0AAD6Z063"/>
<comment type="caution">
    <text evidence="2">The sequence shown here is derived from an EMBL/GenBank/DDBJ whole genome shotgun (WGS) entry which is preliminary data.</text>
</comment>
<keyword evidence="3" id="KW-1185">Reference proteome</keyword>
<feature type="region of interest" description="Disordered" evidence="1">
    <location>
        <begin position="236"/>
        <end position="260"/>
    </location>
</feature>
<organism evidence="2 3">
    <name type="scientific">Mycena albidolilacea</name>
    <dbReference type="NCBI Taxonomy" id="1033008"/>
    <lineage>
        <taxon>Eukaryota</taxon>
        <taxon>Fungi</taxon>
        <taxon>Dikarya</taxon>
        <taxon>Basidiomycota</taxon>
        <taxon>Agaricomycotina</taxon>
        <taxon>Agaricomycetes</taxon>
        <taxon>Agaricomycetidae</taxon>
        <taxon>Agaricales</taxon>
        <taxon>Marasmiineae</taxon>
        <taxon>Mycenaceae</taxon>
        <taxon>Mycena</taxon>
    </lineage>
</organism>
<protein>
    <submittedName>
        <fullName evidence="2">Uncharacterized protein</fullName>
    </submittedName>
</protein>
<feature type="region of interest" description="Disordered" evidence="1">
    <location>
        <begin position="110"/>
        <end position="168"/>
    </location>
</feature>
<name>A0AAD6Z063_9AGAR</name>
<evidence type="ECO:0000256" key="1">
    <source>
        <dbReference type="SAM" id="MobiDB-lite"/>
    </source>
</evidence>
<dbReference type="EMBL" id="JARIHO010000115">
    <property type="protein sequence ID" value="KAJ7302554.1"/>
    <property type="molecule type" value="Genomic_DNA"/>
</dbReference>